<dbReference type="Pfam" id="PF00850">
    <property type="entry name" value="Hist_deacetyl"/>
    <property type="match status" value="1"/>
</dbReference>
<evidence type="ECO:0000259" key="16">
    <source>
        <dbReference type="PROSITE" id="PS01358"/>
    </source>
</evidence>
<evidence type="ECO:0000256" key="10">
    <source>
        <dbReference type="ARBA" id="ARBA00022853"/>
    </source>
</evidence>
<evidence type="ECO:0000313" key="18">
    <source>
        <dbReference type="Proteomes" id="UP001187471"/>
    </source>
</evidence>
<evidence type="ECO:0000256" key="14">
    <source>
        <dbReference type="ARBA" id="ARBA00049416"/>
    </source>
</evidence>
<dbReference type="GO" id="GO:0000118">
    <property type="term" value="C:histone deacetylase complex"/>
    <property type="evidence" value="ECO:0007669"/>
    <property type="project" value="TreeGrafter"/>
</dbReference>
<dbReference type="SUPFAM" id="SSF52768">
    <property type="entry name" value="Arginase/deacetylase"/>
    <property type="match status" value="1"/>
</dbReference>
<dbReference type="PANTHER" id="PTHR10625">
    <property type="entry name" value="HISTONE DEACETYLASE HDAC1-RELATED"/>
    <property type="match status" value="1"/>
</dbReference>
<dbReference type="CDD" id="cd09992">
    <property type="entry name" value="HDAC_classII"/>
    <property type="match status" value="1"/>
</dbReference>
<evidence type="ECO:0000256" key="5">
    <source>
        <dbReference type="ARBA" id="ARBA00022491"/>
    </source>
</evidence>
<dbReference type="FunFam" id="3.40.800.20:FF:000014">
    <property type="entry name" value="Histone deacetylase 15"/>
    <property type="match status" value="1"/>
</dbReference>
<organism evidence="17 18">
    <name type="scientific">Escallonia rubra</name>
    <dbReference type="NCBI Taxonomy" id="112253"/>
    <lineage>
        <taxon>Eukaryota</taxon>
        <taxon>Viridiplantae</taxon>
        <taxon>Streptophyta</taxon>
        <taxon>Embryophyta</taxon>
        <taxon>Tracheophyta</taxon>
        <taxon>Spermatophyta</taxon>
        <taxon>Magnoliopsida</taxon>
        <taxon>eudicotyledons</taxon>
        <taxon>Gunneridae</taxon>
        <taxon>Pentapetalae</taxon>
        <taxon>asterids</taxon>
        <taxon>campanulids</taxon>
        <taxon>Escalloniales</taxon>
        <taxon>Escalloniaceae</taxon>
        <taxon>Escallonia</taxon>
    </lineage>
</organism>
<accession>A0AA88QFP8</accession>
<keyword evidence="6" id="KW-0479">Metal-binding</keyword>
<evidence type="ECO:0000256" key="8">
    <source>
        <dbReference type="ARBA" id="ARBA00022801"/>
    </source>
</evidence>
<dbReference type="AlphaFoldDB" id="A0AA88QFP8"/>
<dbReference type="PROSITE" id="PS01358">
    <property type="entry name" value="ZF_RANBP2_1"/>
    <property type="match status" value="1"/>
</dbReference>
<keyword evidence="8" id="KW-0378">Hydrolase</keyword>
<evidence type="ECO:0000256" key="11">
    <source>
        <dbReference type="ARBA" id="ARBA00023015"/>
    </source>
</evidence>
<feature type="compositionally biased region" description="Polar residues" evidence="15">
    <location>
        <begin position="81"/>
        <end position="90"/>
    </location>
</feature>
<proteinExistence type="inferred from homology"/>
<comment type="cofactor">
    <cofactor evidence="1">
        <name>Zn(2+)</name>
        <dbReference type="ChEBI" id="CHEBI:29105"/>
    </cofactor>
</comment>
<keyword evidence="13" id="KW-0539">Nucleus</keyword>
<comment type="similarity">
    <text evidence="3">Belongs to the histone deacetylase family. HD type 2 subfamily.</text>
</comment>
<evidence type="ECO:0000256" key="4">
    <source>
        <dbReference type="ARBA" id="ARBA00012111"/>
    </source>
</evidence>
<evidence type="ECO:0000256" key="15">
    <source>
        <dbReference type="SAM" id="MobiDB-lite"/>
    </source>
</evidence>
<dbReference type="GO" id="GO:0050793">
    <property type="term" value="P:regulation of developmental process"/>
    <property type="evidence" value="ECO:0007669"/>
    <property type="project" value="UniProtKB-ARBA"/>
</dbReference>
<dbReference type="PRINTS" id="PR01270">
    <property type="entry name" value="HDASUPER"/>
</dbReference>
<keyword evidence="12" id="KW-0804">Transcription</keyword>
<comment type="catalytic activity">
    <reaction evidence="14">
        <text>N(6)-acetyl-L-lysyl-[histone] + H2O = L-lysyl-[histone] + acetate</text>
        <dbReference type="Rhea" id="RHEA:58196"/>
        <dbReference type="Rhea" id="RHEA-COMP:9845"/>
        <dbReference type="Rhea" id="RHEA-COMP:11338"/>
        <dbReference type="ChEBI" id="CHEBI:15377"/>
        <dbReference type="ChEBI" id="CHEBI:29969"/>
        <dbReference type="ChEBI" id="CHEBI:30089"/>
        <dbReference type="ChEBI" id="CHEBI:61930"/>
        <dbReference type="EC" id="3.5.1.98"/>
    </reaction>
    <physiologicalReaction direction="left-to-right" evidence="14">
        <dbReference type="Rhea" id="RHEA:58197"/>
    </physiologicalReaction>
</comment>
<dbReference type="GO" id="GO:0141221">
    <property type="term" value="F:histone deacetylase activity, hydrolytic mechanism"/>
    <property type="evidence" value="ECO:0007669"/>
    <property type="project" value="UniProtKB-EC"/>
</dbReference>
<dbReference type="EMBL" id="JAVXUO010002920">
    <property type="protein sequence ID" value="KAK2968362.1"/>
    <property type="molecule type" value="Genomic_DNA"/>
</dbReference>
<feature type="domain" description="RanBP2-type" evidence="16">
    <location>
        <begin position="143"/>
        <end position="162"/>
    </location>
</feature>
<keyword evidence="11" id="KW-0805">Transcription regulation</keyword>
<name>A0AA88QFP8_9ASTE</name>
<keyword evidence="5" id="KW-0678">Repressor</keyword>
<evidence type="ECO:0000256" key="6">
    <source>
        <dbReference type="ARBA" id="ARBA00022723"/>
    </source>
</evidence>
<evidence type="ECO:0000256" key="1">
    <source>
        <dbReference type="ARBA" id="ARBA00001947"/>
    </source>
</evidence>
<dbReference type="EC" id="3.5.1.98" evidence="4"/>
<feature type="region of interest" description="Disordered" evidence="15">
    <location>
        <begin position="75"/>
        <end position="97"/>
    </location>
</feature>
<dbReference type="InterPro" id="IPR001876">
    <property type="entry name" value="Znf_RanBP2"/>
</dbReference>
<dbReference type="GO" id="GO:0005737">
    <property type="term" value="C:cytoplasm"/>
    <property type="evidence" value="ECO:0007669"/>
    <property type="project" value="UniProtKB-ARBA"/>
</dbReference>
<protein>
    <recommendedName>
        <fullName evidence="4">histone deacetylase</fullName>
        <ecNumber evidence="4">3.5.1.98</ecNumber>
    </recommendedName>
</protein>
<evidence type="ECO:0000256" key="13">
    <source>
        <dbReference type="ARBA" id="ARBA00023242"/>
    </source>
</evidence>
<feature type="non-terminal residue" evidence="17">
    <location>
        <position position="1"/>
    </location>
</feature>
<reference evidence="17" key="1">
    <citation type="submission" date="2022-12" db="EMBL/GenBank/DDBJ databases">
        <title>Draft genome assemblies for two species of Escallonia (Escalloniales).</title>
        <authorList>
            <person name="Chanderbali A."/>
            <person name="Dervinis C."/>
            <person name="Anghel I."/>
            <person name="Soltis D."/>
            <person name="Soltis P."/>
            <person name="Zapata F."/>
        </authorList>
    </citation>
    <scope>NUCLEOTIDE SEQUENCE</scope>
    <source>
        <strain evidence="17">UCBG92.1500</strain>
        <tissue evidence="17">Leaf</tissue>
    </source>
</reference>
<evidence type="ECO:0000256" key="2">
    <source>
        <dbReference type="ARBA" id="ARBA00004123"/>
    </source>
</evidence>
<dbReference type="InterPro" id="IPR037138">
    <property type="entry name" value="His_deacetylse_dom_sf"/>
</dbReference>
<dbReference type="InterPro" id="IPR023696">
    <property type="entry name" value="Ureohydrolase_dom_sf"/>
</dbReference>
<dbReference type="Proteomes" id="UP001187471">
    <property type="component" value="Unassembled WGS sequence"/>
</dbReference>
<gene>
    <name evidence="17" type="ORF">RJ640_019500</name>
</gene>
<keyword evidence="18" id="KW-1185">Reference proteome</keyword>
<evidence type="ECO:0000256" key="9">
    <source>
        <dbReference type="ARBA" id="ARBA00022833"/>
    </source>
</evidence>
<dbReference type="PANTHER" id="PTHR10625:SF5">
    <property type="entry name" value="HISTONE DEACETYLASE"/>
    <property type="match status" value="1"/>
</dbReference>
<dbReference type="GO" id="GO:0008270">
    <property type="term" value="F:zinc ion binding"/>
    <property type="evidence" value="ECO:0007669"/>
    <property type="project" value="UniProtKB-KW"/>
</dbReference>
<dbReference type="InterPro" id="IPR000286">
    <property type="entry name" value="HDACs"/>
</dbReference>
<dbReference type="InterPro" id="IPR023801">
    <property type="entry name" value="His_deacetylse_dom"/>
</dbReference>
<evidence type="ECO:0000256" key="3">
    <source>
        <dbReference type="ARBA" id="ARBA00007738"/>
    </source>
</evidence>
<evidence type="ECO:0000256" key="7">
    <source>
        <dbReference type="ARBA" id="ARBA00022771"/>
    </source>
</evidence>
<dbReference type="GO" id="GO:0040029">
    <property type="term" value="P:epigenetic regulation of gene expression"/>
    <property type="evidence" value="ECO:0007669"/>
    <property type="project" value="TreeGrafter"/>
</dbReference>
<keyword evidence="10" id="KW-0156">Chromatin regulator</keyword>
<keyword evidence="7" id="KW-0863">Zinc-finger</keyword>
<evidence type="ECO:0000256" key="12">
    <source>
        <dbReference type="ARBA" id="ARBA00023163"/>
    </source>
</evidence>
<comment type="caution">
    <text evidence="17">The sequence shown here is derived from an EMBL/GenBank/DDBJ whole genome shotgun (WGS) entry which is preliminary data.</text>
</comment>
<keyword evidence="9" id="KW-0862">Zinc</keyword>
<dbReference type="Gene3D" id="3.40.800.20">
    <property type="entry name" value="Histone deacetylase domain"/>
    <property type="match status" value="1"/>
</dbReference>
<evidence type="ECO:0000313" key="17">
    <source>
        <dbReference type="EMBL" id="KAK2968362.1"/>
    </source>
</evidence>
<comment type="subcellular location">
    <subcellularLocation>
        <location evidence="2">Nucleus</location>
    </subcellularLocation>
</comment>
<sequence length="689" mass="76319">PRLSSCRNYLVDSCHMKTEQIMGSESLQMSRLLNGKAENNLHNQRDQIPCQGYNQRLGNLGSVGISASMCQDDGDSGEVSGLSSRDTANDLNGDMLPDVISKEAGRDKDMTLEDMYNNQNGFDDEDDDSDWEPLETRIAVTKWFCINCTMVNFDDHVHCDICGEHKKSQLLKHGFFASPLSQEAGPIRSESELSGMIRQAMSRRGSCSRKLASQSSTAVGFDERMLLHSEVEMKSHPHPERPDRLRAIAASLATAGIFPGRCFSISAREITREELQMVHSLENIEAVELTSRLLASYFTSDTYANEHSARAARLAAGLCADLARAIFSGRFKNGFALVRPPGHHAGVKQAMGFCLHNNAAVAASAAQAAGAKRVLIVDWDVHHGNGTQEIFEQSKSVLYISLHRHEGGIFYPGTGAANEVGTQGAEGYCVNVPWSRGGVGDNDYIFAFQHVVRPIVSEFAPDFTIISAGFDAARGDPLGCCDVTPAGFAQMTEMLSCLGGGKLLVILEGGYNLRSISSSTTSVIKVLLGESPECHVDDDVPSKAGLQTVLEVLKIQMTYWPTLENVMSELKLRWRSYDLQDKSECVFLHLNSSKTSLLHYLLLCLFFFCNCFSKMTTTTQNESLIEDDFSSIKVEKSSSKVTLRCGRNHVRKQKIKRRRTMVPVWWKWGRKRFLYHVLSEHLQLKSKGS</sequence>